<dbReference type="FunFam" id="3.10.129.10:FF:000021">
    <property type="entry name" value="Acyl-coenzyme A thioesterase 13"/>
    <property type="match status" value="1"/>
</dbReference>
<dbReference type="SUPFAM" id="SSF54637">
    <property type="entry name" value="Thioesterase/thiol ester dehydrase-isomerase"/>
    <property type="match status" value="1"/>
</dbReference>
<evidence type="ECO:0000256" key="6">
    <source>
        <dbReference type="ARBA" id="ARBA00022490"/>
    </source>
</evidence>
<keyword evidence="21" id="KW-1185">Reference proteome</keyword>
<evidence type="ECO:0000256" key="5">
    <source>
        <dbReference type="ARBA" id="ARBA00008324"/>
    </source>
</evidence>
<evidence type="ECO:0000256" key="11">
    <source>
        <dbReference type="ARBA" id="ARBA00023212"/>
    </source>
</evidence>
<evidence type="ECO:0000259" key="19">
    <source>
        <dbReference type="Pfam" id="PF03061"/>
    </source>
</evidence>
<keyword evidence="12" id="KW-0539">Nucleus</keyword>
<evidence type="ECO:0000256" key="9">
    <source>
        <dbReference type="ARBA" id="ARBA00023098"/>
    </source>
</evidence>
<keyword evidence="11" id="KW-0206">Cytoskeleton</keyword>
<evidence type="ECO:0000256" key="4">
    <source>
        <dbReference type="ARBA" id="ARBA00004514"/>
    </source>
</evidence>
<evidence type="ECO:0000256" key="12">
    <source>
        <dbReference type="ARBA" id="ARBA00023242"/>
    </source>
</evidence>
<dbReference type="PANTHER" id="PTHR21660:SF1">
    <property type="entry name" value="ACYL-COENZYME A THIOESTERASE 13"/>
    <property type="match status" value="1"/>
</dbReference>
<dbReference type="GO" id="GO:0005829">
    <property type="term" value="C:cytosol"/>
    <property type="evidence" value="ECO:0007669"/>
    <property type="project" value="UniProtKB-SubCell"/>
</dbReference>
<evidence type="ECO:0000256" key="3">
    <source>
        <dbReference type="ARBA" id="ARBA00004186"/>
    </source>
</evidence>
<evidence type="ECO:0000256" key="8">
    <source>
        <dbReference type="ARBA" id="ARBA00022990"/>
    </source>
</evidence>
<dbReference type="GO" id="GO:0047617">
    <property type="term" value="F:fatty acyl-CoA hydrolase activity"/>
    <property type="evidence" value="ECO:0007669"/>
    <property type="project" value="InterPro"/>
</dbReference>
<comment type="similarity">
    <text evidence="5">Belongs to the thioesterase PaaI family.</text>
</comment>
<dbReference type="InterPro" id="IPR003736">
    <property type="entry name" value="PAAI_dom"/>
</dbReference>
<evidence type="ECO:0000313" key="21">
    <source>
        <dbReference type="Proteomes" id="UP000008743"/>
    </source>
</evidence>
<evidence type="ECO:0000256" key="2">
    <source>
        <dbReference type="ARBA" id="ARBA00004173"/>
    </source>
</evidence>
<dbReference type="InterPro" id="IPR029069">
    <property type="entry name" value="HotDog_dom_sf"/>
</dbReference>
<organism evidence="20 21">
    <name type="scientific">Capsaspora owczarzaki (strain ATCC 30864)</name>
    <dbReference type="NCBI Taxonomy" id="595528"/>
    <lineage>
        <taxon>Eukaryota</taxon>
        <taxon>Filasterea</taxon>
        <taxon>Capsaspora</taxon>
    </lineage>
</organism>
<dbReference type="eggNOG" id="KOG3328">
    <property type="taxonomic scope" value="Eukaryota"/>
</dbReference>
<dbReference type="Gene3D" id="3.10.129.10">
    <property type="entry name" value="Hotdog Thioesterase"/>
    <property type="match status" value="1"/>
</dbReference>
<comment type="function">
    <text evidence="14">Catalyzes the hydrolysis of acyl-CoAs into free fatty acids and coenzyme A (CoASH), regulating their respective intracellular levels. Has acyl-CoA thioesterase activity towards medium (C12) and long-chain (C18) fatty acyl-CoA substrates. Can also hydrolyze 3-hydroxyphenylacetyl-CoA and 3,4-dihydroxyphenylacetyl-CoA (in vitro). May play a role in controlling adaptive thermogenesis.</text>
</comment>
<keyword evidence="8" id="KW-0007">Acetylation</keyword>
<dbReference type="AlphaFoldDB" id="A0A0D2WRU4"/>
<evidence type="ECO:0000256" key="17">
    <source>
        <dbReference type="ARBA" id="ARBA00081533"/>
    </source>
</evidence>
<evidence type="ECO:0000256" key="7">
    <source>
        <dbReference type="ARBA" id="ARBA00022801"/>
    </source>
</evidence>
<evidence type="ECO:0000256" key="16">
    <source>
        <dbReference type="ARBA" id="ARBA00067273"/>
    </source>
</evidence>
<feature type="domain" description="Thioesterase" evidence="19">
    <location>
        <begin position="88"/>
        <end position="162"/>
    </location>
</feature>
<keyword evidence="10" id="KW-0496">Mitochondrion</keyword>
<dbReference type="PhylomeDB" id="A0A0D2WRU4"/>
<dbReference type="STRING" id="595528.A0A0D2WRU4"/>
<keyword evidence="6" id="KW-0963">Cytoplasm</keyword>
<dbReference type="NCBIfam" id="TIGR00369">
    <property type="entry name" value="unchar_dom_1"/>
    <property type="match status" value="1"/>
</dbReference>
<gene>
    <name evidence="20" type="ORF">CAOG_005327</name>
</gene>
<dbReference type="RefSeq" id="XP_004347012.1">
    <property type="nucleotide sequence ID" value="XM_004346962.2"/>
</dbReference>
<dbReference type="EMBL" id="KE346367">
    <property type="protein sequence ID" value="KJE94735.1"/>
    <property type="molecule type" value="Genomic_DNA"/>
</dbReference>
<evidence type="ECO:0000256" key="15">
    <source>
        <dbReference type="ARBA" id="ARBA00064709"/>
    </source>
</evidence>
<keyword evidence="9" id="KW-0443">Lipid metabolism</keyword>
<name>A0A0D2WRU4_CAPO3</name>
<evidence type="ECO:0000256" key="13">
    <source>
        <dbReference type="ARBA" id="ARBA00052976"/>
    </source>
</evidence>
<dbReference type="GO" id="GO:0005634">
    <property type="term" value="C:nucleus"/>
    <property type="evidence" value="ECO:0007669"/>
    <property type="project" value="UniProtKB-SubCell"/>
</dbReference>
<evidence type="ECO:0000256" key="14">
    <source>
        <dbReference type="ARBA" id="ARBA00058205"/>
    </source>
</evidence>
<dbReference type="InterPro" id="IPR006683">
    <property type="entry name" value="Thioestr_dom"/>
</dbReference>
<evidence type="ECO:0000256" key="1">
    <source>
        <dbReference type="ARBA" id="ARBA00004123"/>
    </source>
</evidence>
<evidence type="ECO:0000256" key="10">
    <source>
        <dbReference type="ARBA" id="ARBA00023128"/>
    </source>
</evidence>
<dbReference type="Pfam" id="PF03061">
    <property type="entry name" value="4HBT"/>
    <property type="match status" value="1"/>
</dbReference>
<evidence type="ECO:0000256" key="18">
    <source>
        <dbReference type="ARBA" id="ARBA00083956"/>
    </source>
</evidence>
<dbReference type="CDD" id="cd03443">
    <property type="entry name" value="PaaI_thioesterase"/>
    <property type="match status" value="1"/>
</dbReference>
<dbReference type="GO" id="GO:0005739">
    <property type="term" value="C:mitochondrion"/>
    <property type="evidence" value="ECO:0007669"/>
    <property type="project" value="UniProtKB-SubCell"/>
</dbReference>
<dbReference type="PANTHER" id="PTHR21660">
    <property type="entry name" value="THIOESTERASE SUPERFAMILY MEMBER-RELATED"/>
    <property type="match status" value="1"/>
</dbReference>
<dbReference type="Proteomes" id="UP000008743">
    <property type="component" value="Unassembled WGS sequence"/>
</dbReference>
<dbReference type="GO" id="GO:0006629">
    <property type="term" value="P:lipid metabolic process"/>
    <property type="evidence" value="ECO:0007669"/>
    <property type="project" value="UniProtKB-KW"/>
</dbReference>
<evidence type="ECO:0000313" key="20">
    <source>
        <dbReference type="EMBL" id="KJE94735.1"/>
    </source>
</evidence>
<sequence length="181" mass="19008">MLRSAFRSSFAALSKHAGPVGSAPASAPAAATASNPDLLDRLQQAMKFIADPANPGFDSNLHGLEITHAEEGRVVCLFKLTEHHTNRMGNLHGGLSATIVDIVTTLACVSKTNHPGVSTDLNVTYLNPATVGDTIRIEASVIKAGGRLAFTAADILRNHDNVIVAHGRHTKYMAGGAHKKA</sequence>
<protein>
    <recommendedName>
        <fullName evidence="16">Acyl-coenzyme A thioesterase 13</fullName>
    </recommendedName>
    <alternativeName>
        <fullName evidence="17">Hotdog-fold thioesterase superfamily member 2</fullName>
    </alternativeName>
    <alternativeName>
        <fullName evidence="18">Thioesterase superfamily member 2</fullName>
    </alternativeName>
</protein>
<keyword evidence="7" id="KW-0378">Hydrolase</keyword>
<dbReference type="InterPro" id="IPR039298">
    <property type="entry name" value="ACOT13"/>
</dbReference>
<dbReference type="OrthoDB" id="46529at2759"/>
<comment type="catalytic activity">
    <reaction evidence="13">
        <text>a fatty acyl-CoA + H2O = a fatty acid + CoA + H(+)</text>
        <dbReference type="Rhea" id="RHEA:16781"/>
        <dbReference type="ChEBI" id="CHEBI:15377"/>
        <dbReference type="ChEBI" id="CHEBI:15378"/>
        <dbReference type="ChEBI" id="CHEBI:28868"/>
        <dbReference type="ChEBI" id="CHEBI:57287"/>
        <dbReference type="ChEBI" id="CHEBI:77636"/>
    </reaction>
    <physiologicalReaction direction="left-to-right" evidence="13">
        <dbReference type="Rhea" id="RHEA:16782"/>
    </physiologicalReaction>
</comment>
<proteinExistence type="inferred from homology"/>
<dbReference type="InParanoid" id="A0A0D2WRU4"/>
<comment type="subcellular location">
    <subcellularLocation>
        <location evidence="3">Cytoplasm</location>
        <location evidence="3">Cytoskeleton</location>
        <location evidence="3">Spindle</location>
    </subcellularLocation>
    <subcellularLocation>
        <location evidence="4">Cytoplasm</location>
        <location evidence="4">Cytosol</location>
    </subcellularLocation>
    <subcellularLocation>
        <location evidence="2">Mitochondrion</location>
    </subcellularLocation>
    <subcellularLocation>
        <location evidence="1">Nucleus</location>
    </subcellularLocation>
</comment>
<dbReference type="GO" id="GO:0005819">
    <property type="term" value="C:spindle"/>
    <property type="evidence" value="ECO:0007669"/>
    <property type="project" value="UniProtKB-SubCell"/>
</dbReference>
<reference evidence="21" key="1">
    <citation type="submission" date="2011-02" db="EMBL/GenBank/DDBJ databases">
        <title>The Genome Sequence of Capsaspora owczarzaki ATCC 30864.</title>
        <authorList>
            <person name="Russ C."/>
            <person name="Cuomo C."/>
            <person name="Burger G."/>
            <person name="Gray M.W."/>
            <person name="Holland P.W.H."/>
            <person name="King N."/>
            <person name="Lang F.B.F."/>
            <person name="Roger A.J."/>
            <person name="Ruiz-Trillo I."/>
            <person name="Young S.K."/>
            <person name="Zeng Q."/>
            <person name="Gargeya S."/>
            <person name="Alvarado L."/>
            <person name="Berlin A."/>
            <person name="Chapman S.B."/>
            <person name="Chen Z."/>
            <person name="Freedman E."/>
            <person name="Gellesch M."/>
            <person name="Goldberg J."/>
            <person name="Griggs A."/>
            <person name="Gujja S."/>
            <person name="Heilman E."/>
            <person name="Heiman D."/>
            <person name="Howarth C."/>
            <person name="Mehta T."/>
            <person name="Neiman D."/>
            <person name="Pearson M."/>
            <person name="Roberts A."/>
            <person name="Saif S."/>
            <person name="Shea T."/>
            <person name="Shenoy N."/>
            <person name="Sisk P."/>
            <person name="Stolte C."/>
            <person name="Sykes S."/>
            <person name="White J."/>
            <person name="Yandava C."/>
            <person name="Haas B."/>
            <person name="Nusbaum C."/>
            <person name="Birren B."/>
        </authorList>
    </citation>
    <scope>NUCLEOTIDE SEQUENCE</scope>
    <source>
        <strain evidence="21">ATCC 30864</strain>
    </source>
</reference>
<comment type="subunit">
    <text evidence="15">Homotetramer. Interacts with PCTP.</text>
</comment>
<dbReference type="FunCoup" id="A0A0D2WRU4">
    <property type="interactions" value="57"/>
</dbReference>
<accession>A0A0D2WRU4</accession>